<keyword evidence="1" id="KW-0479">Metal-binding</keyword>
<dbReference type="OMA" id="NENTHCD"/>
<dbReference type="OrthoDB" id="6435758at2759"/>
<evidence type="ECO:0000313" key="3">
    <source>
        <dbReference type="EMBL" id="KFM73864.1"/>
    </source>
</evidence>
<dbReference type="InterPro" id="IPR052797">
    <property type="entry name" value="RegFact_GeneExpr_CellDeath"/>
</dbReference>
<evidence type="ECO:0000313" key="4">
    <source>
        <dbReference type="Proteomes" id="UP000054359"/>
    </source>
</evidence>
<protein>
    <submittedName>
        <fullName evidence="3">Putative zinc finger transcription factor protein 17</fullName>
    </submittedName>
</protein>
<feature type="domain" description="C2H2-type" evidence="2">
    <location>
        <begin position="14"/>
        <end position="42"/>
    </location>
</feature>
<dbReference type="SMART" id="SM00355">
    <property type="entry name" value="ZnF_C2H2"/>
    <property type="match status" value="2"/>
</dbReference>
<keyword evidence="4" id="KW-1185">Reference proteome</keyword>
<dbReference type="InterPro" id="IPR013087">
    <property type="entry name" value="Znf_C2H2_type"/>
</dbReference>
<dbReference type="AlphaFoldDB" id="A0A087U925"/>
<dbReference type="STRING" id="407821.A0A087U925"/>
<dbReference type="PANTHER" id="PTHR33936">
    <property type="entry name" value="PROTEIN CBG17840"/>
    <property type="match status" value="1"/>
</dbReference>
<dbReference type="EMBL" id="KK118797">
    <property type="protein sequence ID" value="KFM73864.1"/>
    <property type="molecule type" value="Genomic_DNA"/>
</dbReference>
<reference evidence="3 4" key="1">
    <citation type="submission" date="2013-11" db="EMBL/GenBank/DDBJ databases">
        <title>Genome sequencing of Stegodyphus mimosarum.</title>
        <authorList>
            <person name="Bechsgaard J."/>
        </authorList>
    </citation>
    <scope>NUCLEOTIDE SEQUENCE [LARGE SCALE GENOMIC DNA]</scope>
</reference>
<evidence type="ECO:0000259" key="2">
    <source>
        <dbReference type="PROSITE" id="PS50157"/>
    </source>
</evidence>
<name>A0A087U925_STEMI</name>
<dbReference type="GO" id="GO:0008270">
    <property type="term" value="F:zinc ion binding"/>
    <property type="evidence" value="ECO:0007669"/>
    <property type="project" value="UniProtKB-KW"/>
</dbReference>
<dbReference type="PROSITE" id="PS50157">
    <property type="entry name" value="ZINC_FINGER_C2H2_2"/>
    <property type="match status" value="1"/>
</dbReference>
<dbReference type="Gene3D" id="3.30.160.60">
    <property type="entry name" value="Classic Zinc Finger"/>
    <property type="match status" value="1"/>
</dbReference>
<dbReference type="InterPro" id="IPR018289">
    <property type="entry name" value="MULE_transposase_dom"/>
</dbReference>
<evidence type="ECO:0000256" key="1">
    <source>
        <dbReference type="PROSITE-ProRule" id="PRU00042"/>
    </source>
</evidence>
<feature type="non-terminal residue" evidence="3">
    <location>
        <position position="828"/>
    </location>
</feature>
<organism evidence="3 4">
    <name type="scientific">Stegodyphus mimosarum</name>
    <name type="common">African social velvet spider</name>
    <dbReference type="NCBI Taxonomy" id="407821"/>
    <lineage>
        <taxon>Eukaryota</taxon>
        <taxon>Metazoa</taxon>
        <taxon>Ecdysozoa</taxon>
        <taxon>Arthropoda</taxon>
        <taxon>Chelicerata</taxon>
        <taxon>Arachnida</taxon>
        <taxon>Araneae</taxon>
        <taxon>Araneomorphae</taxon>
        <taxon>Entelegynae</taxon>
        <taxon>Eresoidea</taxon>
        <taxon>Eresidae</taxon>
        <taxon>Stegodyphus</taxon>
    </lineage>
</organism>
<gene>
    <name evidence="3" type="ORF">X975_02807</name>
</gene>
<dbReference type="PROSITE" id="PS00028">
    <property type="entry name" value="ZINC_FINGER_C2H2_1"/>
    <property type="match status" value="2"/>
</dbReference>
<dbReference type="InterPro" id="IPR036397">
    <property type="entry name" value="RNaseH_sf"/>
</dbReference>
<dbReference type="PANTHER" id="PTHR33936:SF25">
    <property type="entry name" value="C2H2-TYPE DOMAIN-CONTAINING PROTEIN"/>
    <property type="match status" value="1"/>
</dbReference>
<keyword evidence="1" id="KW-0862">Zinc</keyword>
<dbReference type="Proteomes" id="UP000054359">
    <property type="component" value="Unassembled WGS sequence"/>
</dbReference>
<dbReference type="Gene3D" id="3.30.420.10">
    <property type="entry name" value="Ribonuclease H-like superfamily/Ribonuclease H"/>
    <property type="match status" value="1"/>
</dbReference>
<sequence length="828" mass="95962">MDLKLTCASTSSHISCPHCEATFTIKRNMYQHIRKYHPEKEVHKVCNQICGLCNLKFRTMKELLDHIKSDHTDINLEYENKVFTSKTEFEHWKEMMEQNTQSSFIISSSKKAVKEGIASYYQCHRSGRSKIKESRKRNVKVAGSIKCGITCPAYIKVLEKVDQIEVECQSVHVGHKTEVGKLPLSKTEKTHLANLMKHGVPPTKVLSEIQKDYTPSKRLCITNSQDLRNIRRDFGIDKDVMLDKNDFVSVDITVRKLQAEPGNPVLIYKQINEELLQYPGICKSDFLLGIMNSAQLKMLEHHSNCIMIDSTHGTNQYGLNLTSVLVNDNNFEGFPVAILYSSKLTTETFAAFFSCIKERLPNLKTTVFMSDDAPAYYNAWCCVFGEADHHLLCSWHVQRAWFKNLNSKVRDPERRGKIKSELLKILKEVDILTFERLSDACISDYLLHDETRAFGEYLTTYMQRKKQWAYCYRTYLGINTNMKVERWHRQLKYEEAGGTVIKRLDKSLHLVLTAVGKKLMGQIISVERPKLTSRIKEIRNKHEMSKFMADYELYEIKPKQAWIVSRSQKGLIHTNNVYFEKHCNCNIRCHECDICIHQFVCSCIDYSVRFQICKHIHYVCSVCDIDSATNVCSEEDDLVIDVSQNDERIEEHYAITQEMRRKEHSDFEKEKEEWHAEFQFLTSQANTEDKKQKVREFLKTLRASFATSEKLPPIPSSSECVSEPVNKFIKHQRRAMGPQFLFMDDNAPPHRTVTVEELLESEDIEHMDWSARSLDLTPVKHVRNLLGRPVGARNLSPVTIPKLRLVLQEERAAVSQQLINNHISSMHK</sequence>
<keyword evidence="1" id="KW-0863">Zinc-finger</keyword>
<dbReference type="GO" id="GO:0003676">
    <property type="term" value="F:nucleic acid binding"/>
    <property type="evidence" value="ECO:0007669"/>
    <property type="project" value="InterPro"/>
</dbReference>
<dbReference type="Pfam" id="PF10551">
    <property type="entry name" value="MULE"/>
    <property type="match status" value="1"/>
</dbReference>
<accession>A0A087U925</accession>
<proteinExistence type="predicted"/>